<organism evidence="1">
    <name type="scientific">Ixodes ricinus</name>
    <name type="common">Common tick</name>
    <name type="synonym">Acarus ricinus</name>
    <dbReference type="NCBI Taxonomy" id="34613"/>
    <lineage>
        <taxon>Eukaryota</taxon>
        <taxon>Metazoa</taxon>
        <taxon>Ecdysozoa</taxon>
        <taxon>Arthropoda</taxon>
        <taxon>Chelicerata</taxon>
        <taxon>Arachnida</taxon>
        <taxon>Acari</taxon>
        <taxon>Parasitiformes</taxon>
        <taxon>Ixodida</taxon>
        <taxon>Ixodoidea</taxon>
        <taxon>Ixodidae</taxon>
        <taxon>Ixodinae</taxon>
        <taxon>Ixodes</taxon>
    </lineage>
</organism>
<sequence>MGLWMCHLYTSCLWLWSRAPGVALWMLCLGVWPEIWCHRMTGSKSSACGVWPDVLMEVGRVATSCSRAQSLIHRPV</sequence>
<dbReference type="EMBL" id="GIFC01001563">
    <property type="protein sequence ID" value="MXU83646.1"/>
    <property type="molecule type" value="Transcribed_RNA"/>
</dbReference>
<evidence type="ECO:0000313" key="1">
    <source>
        <dbReference type="EMBL" id="MXU83646.1"/>
    </source>
</evidence>
<proteinExistence type="predicted"/>
<protein>
    <submittedName>
        <fullName evidence="1">Putative secreted protein</fullName>
    </submittedName>
</protein>
<dbReference type="AlphaFoldDB" id="A0A6B0U5Z8"/>
<accession>A0A6B0U5Z8</accession>
<name>A0A6B0U5Z8_IXORI</name>
<reference evidence="1" key="1">
    <citation type="submission" date="2019-12" db="EMBL/GenBank/DDBJ databases">
        <title>An insight into the sialome of adult female Ixodes ricinus ticks feeding for 6 days.</title>
        <authorList>
            <person name="Perner J."/>
            <person name="Ribeiro J.M.C."/>
        </authorList>
    </citation>
    <scope>NUCLEOTIDE SEQUENCE</scope>
    <source>
        <strain evidence="1">Semi-engorged</strain>
        <tissue evidence="1">Salivary glands</tissue>
    </source>
</reference>